<evidence type="ECO:0000313" key="3">
    <source>
        <dbReference type="Proteomes" id="UP000664277"/>
    </source>
</evidence>
<accession>A0A8J7TPA8</accession>
<comment type="caution">
    <text evidence="2">The sequence shown here is derived from an EMBL/GenBank/DDBJ whole genome shotgun (WGS) entry which is preliminary data.</text>
</comment>
<dbReference type="InterPro" id="IPR016123">
    <property type="entry name" value="Mog1/PsbP_a/b/a-sand"/>
</dbReference>
<name>A0A8J7TPA8_9BACT</name>
<feature type="signal peptide" evidence="1">
    <location>
        <begin position="1"/>
        <end position="24"/>
    </location>
</feature>
<sequence length="354" mass="38744">MNKNHALVSAAALALLNNAWLAVAADETNGGWTTTLVDGLNLTYPKSFQKTAIGPSSDNKDNLLKVSGLAGASYLELAVSKLDLPQEMSLETSIKSLDEIVFSKLPGFKSNGFLRSVSPYKRAVEREITFKHADIEFFQKQAFIKNGDTKLLTLTGPLKSQAAAGSVWQAALSSLSSPAPTTTFQNPYGAGTQNKASERHYLPERWTSKDGRLSITFPSNLKEKVQVSDDHCLQAVQEEAGKVIGLDIYRGESGDDLNLGQISEILEEKYFSTLKDYQKIKEEPRPIGDSGSLSSIVRESTFETNGRKVHHLSAYIKDEKGAKVYAICLTTAGLNHNEANQIWSSIITSVRLKQ</sequence>
<gene>
    <name evidence="2" type="ORF">J0M35_21295</name>
</gene>
<evidence type="ECO:0000256" key="1">
    <source>
        <dbReference type="SAM" id="SignalP"/>
    </source>
</evidence>
<dbReference type="Proteomes" id="UP000664277">
    <property type="component" value="Unassembled WGS sequence"/>
</dbReference>
<dbReference type="Gene3D" id="3.40.1000.10">
    <property type="entry name" value="Mog1/PsbP, alpha/beta/alpha sandwich"/>
    <property type="match status" value="2"/>
</dbReference>
<dbReference type="EMBL" id="JAFLCK010000067">
    <property type="protein sequence ID" value="MBN8662916.1"/>
    <property type="molecule type" value="Genomic_DNA"/>
</dbReference>
<keyword evidence="1" id="KW-0732">Signal</keyword>
<evidence type="ECO:0008006" key="4">
    <source>
        <dbReference type="Google" id="ProtNLM"/>
    </source>
</evidence>
<protein>
    <recommendedName>
        <fullName evidence="4">PsbP C-terminal domain-containing protein</fullName>
    </recommendedName>
</protein>
<proteinExistence type="predicted"/>
<reference evidence="2" key="1">
    <citation type="submission" date="2021-02" db="EMBL/GenBank/DDBJ databases">
        <title>Genome-Resolved Metagenomics of a Microbial Community Performing Photosynthetic Biological Nutrient Removal.</title>
        <authorList>
            <person name="Mcdaniel E.A."/>
        </authorList>
    </citation>
    <scope>NUCLEOTIDE SEQUENCE</scope>
    <source>
        <strain evidence="2">UWPOB_OBS1</strain>
    </source>
</reference>
<evidence type="ECO:0000313" key="2">
    <source>
        <dbReference type="EMBL" id="MBN8662916.1"/>
    </source>
</evidence>
<dbReference type="AlphaFoldDB" id="A0A8J7TPA8"/>
<dbReference type="SUPFAM" id="SSF55724">
    <property type="entry name" value="Mog1p/PsbP-like"/>
    <property type="match status" value="1"/>
</dbReference>
<organism evidence="2 3">
    <name type="scientific">Candidatus Obscuribacter phosphatis</name>
    <dbReference type="NCBI Taxonomy" id="1906157"/>
    <lineage>
        <taxon>Bacteria</taxon>
        <taxon>Bacillati</taxon>
        <taxon>Candidatus Melainabacteria</taxon>
        <taxon>Candidatus Obscuribacterales</taxon>
        <taxon>Candidatus Obscuribacteraceae</taxon>
        <taxon>Candidatus Obscuribacter</taxon>
    </lineage>
</organism>
<feature type="chain" id="PRO_5035207926" description="PsbP C-terminal domain-containing protein" evidence="1">
    <location>
        <begin position="25"/>
        <end position="354"/>
    </location>
</feature>